<feature type="non-terminal residue" evidence="1">
    <location>
        <position position="1"/>
    </location>
</feature>
<comment type="caution">
    <text evidence="1">The sequence shown here is derived from an EMBL/GenBank/DDBJ whole genome shotgun (WGS) entry which is preliminary data.</text>
</comment>
<evidence type="ECO:0008006" key="2">
    <source>
        <dbReference type="Google" id="ProtNLM"/>
    </source>
</evidence>
<accession>A0A0F9C6E2</accession>
<dbReference type="SUPFAM" id="SSF143990">
    <property type="entry name" value="YbiA-like"/>
    <property type="match status" value="1"/>
</dbReference>
<proteinExistence type="predicted"/>
<dbReference type="Gene3D" id="1.10.357.40">
    <property type="entry name" value="YbiA-like"/>
    <property type="match status" value="1"/>
</dbReference>
<organism evidence="1">
    <name type="scientific">marine sediment metagenome</name>
    <dbReference type="NCBI Taxonomy" id="412755"/>
    <lineage>
        <taxon>unclassified sequences</taxon>
        <taxon>metagenomes</taxon>
        <taxon>ecological metagenomes</taxon>
    </lineage>
</organism>
<gene>
    <name evidence="1" type="ORF">LCGC14_2646970</name>
</gene>
<evidence type="ECO:0000313" key="1">
    <source>
        <dbReference type="EMBL" id="KKK98019.1"/>
    </source>
</evidence>
<reference evidence="1" key="1">
    <citation type="journal article" date="2015" name="Nature">
        <title>Complex archaea that bridge the gap between prokaryotes and eukaryotes.</title>
        <authorList>
            <person name="Spang A."/>
            <person name="Saw J.H."/>
            <person name="Jorgensen S.L."/>
            <person name="Zaremba-Niedzwiedzka K."/>
            <person name="Martijn J."/>
            <person name="Lind A.E."/>
            <person name="van Eijk R."/>
            <person name="Schleper C."/>
            <person name="Guy L."/>
            <person name="Ettema T.J."/>
        </authorList>
    </citation>
    <scope>NUCLEOTIDE SEQUENCE</scope>
</reference>
<sequence>SKTDPFWGIGKKGNGKNMLGKLLMKVRKEIRKCMKCEFYNDLMEECEAYVEDPLNCNEFIKREEMSICYDCKKAIFPDKDLRDFYEDGNVYHRKCLSNTKSCEAEESEL</sequence>
<dbReference type="EMBL" id="LAZR01045795">
    <property type="protein sequence ID" value="KKK98019.1"/>
    <property type="molecule type" value="Genomic_DNA"/>
</dbReference>
<dbReference type="InterPro" id="IPR037238">
    <property type="entry name" value="YbiA-like_sf"/>
</dbReference>
<name>A0A0F9C6E2_9ZZZZ</name>
<dbReference type="AlphaFoldDB" id="A0A0F9C6E2"/>
<protein>
    <recommendedName>
        <fullName evidence="2">NADAR domain-containing protein</fullName>
    </recommendedName>
</protein>